<dbReference type="PROSITE" id="PS01186">
    <property type="entry name" value="EGF_2"/>
    <property type="match status" value="1"/>
</dbReference>
<dbReference type="SUPFAM" id="SSF49899">
    <property type="entry name" value="Concanavalin A-like lectins/glucanases"/>
    <property type="match status" value="1"/>
</dbReference>
<dbReference type="Gene3D" id="2.60.120.200">
    <property type="match status" value="1"/>
</dbReference>
<dbReference type="SMART" id="SM00181">
    <property type="entry name" value="EGF"/>
    <property type="match status" value="3"/>
</dbReference>
<dbReference type="PANTHER" id="PTHR24050:SF28">
    <property type="entry name" value="UROMODULIN-LIKE"/>
    <property type="match status" value="1"/>
</dbReference>
<dbReference type="Pfam" id="PF13385">
    <property type="entry name" value="Laminin_G_3"/>
    <property type="match status" value="1"/>
</dbReference>
<dbReference type="InterPro" id="IPR003609">
    <property type="entry name" value="Pan_app"/>
</dbReference>
<dbReference type="GO" id="GO:0005509">
    <property type="term" value="F:calcium ion binding"/>
    <property type="evidence" value="ECO:0007669"/>
    <property type="project" value="InterPro"/>
</dbReference>
<dbReference type="InterPro" id="IPR001881">
    <property type="entry name" value="EGF-like_Ca-bd_dom"/>
</dbReference>
<comment type="caution">
    <text evidence="8">The sequence shown here is derived from an EMBL/GenBank/DDBJ whole genome shotgun (WGS) entry which is preliminary data.</text>
</comment>
<evidence type="ECO:0000313" key="8">
    <source>
        <dbReference type="EMBL" id="CAH3032918.1"/>
    </source>
</evidence>
<dbReference type="PROSITE" id="PS01187">
    <property type="entry name" value="EGF_CA"/>
    <property type="match status" value="1"/>
</dbReference>
<dbReference type="AlphaFoldDB" id="A0AAU9VPS1"/>
<dbReference type="CDD" id="cd00054">
    <property type="entry name" value="EGF_CA"/>
    <property type="match status" value="1"/>
</dbReference>
<keyword evidence="9" id="KW-1185">Reference proteome</keyword>
<evidence type="ECO:0000256" key="5">
    <source>
        <dbReference type="PROSITE-ProRule" id="PRU00076"/>
    </source>
</evidence>
<dbReference type="PROSITE" id="PS50026">
    <property type="entry name" value="EGF_3"/>
    <property type="match status" value="2"/>
</dbReference>
<dbReference type="PROSITE" id="PS00010">
    <property type="entry name" value="ASX_HYDROXYL"/>
    <property type="match status" value="2"/>
</dbReference>
<evidence type="ECO:0000259" key="6">
    <source>
        <dbReference type="PROSITE" id="PS50026"/>
    </source>
</evidence>
<evidence type="ECO:0000259" key="7">
    <source>
        <dbReference type="PROSITE" id="PS50948"/>
    </source>
</evidence>
<gene>
    <name evidence="8" type="ORF">PMEA_00010114</name>
</gene>
<dbReference type="InterPro" id="IPR000742">
    <property type="entry name" value="EGF"/>
</dbReference>
<dbReference type="SMART" id="SM00179">
    <property type="entry name" value="EGF_CA"/>
    <property type="match status" value="2"/>
</dbReference>
<dbReference type="InterPro" id="IPR024731">
    <property type="entry name" value="NELL2-like_EGF"/>
</dbReference>
<keyword evidence="2" id="KW-0732">Signal</keyword>
<dbReference type="EMBL" id="CALNXJ010000002">
    <property type="protein sequence ID" value="CAH3032918.1"/>
    <property type="molecule type" value="Genomic_DNA"/>
</dbReference>
<evidence type="ECO:0000256" key="3">
    <source>
        <dbReference type="ARBA" id="ARBA00022737"/>
    </source>
</evidence>
<dbReference type="InterPro" id="IPR013320">
    <property type="entry name" value="ConA-like_dom_sf"/>
</dbReference>
<dbReference type="SUPFAM" id="SSF57196">
    <property type="entry name" value="EGF/Laminin"/>
    <property type="match status" value="2"/>
</dbReference>
<protein>
    <submittedName>
        <fullName evidence="8">Uncharacterized protein</fullName>
    </submittedName>
</protein>
<dbReference type="InterPro" id="IPR000152">
    <property type="entry name" value="EGF-type_Asp/Asn_hydroxyl_site"/>
</dbReference>
<keyword evidence="3" id="KW-0677">Repeat</keyword>
<keyword evidence="1 5" id="KW-0245">EGF-like domain</keyword>
<dbReference type="PANTHER" id="PTHR24050">
    <property type="entry name" value="PA14 DOMAIN-CONTAINING PROTEIN"/>
    <property type="match status" value="1"/>
</dbReference>
<dbReference type="Proteomes" id="UP001159428">
    <property type="component" value="Unassembled WGS sequence"/>
</dbReference>
<dbReference type="Pfam" id="PF00024">
    <property type="entry name" value="PAN_1"/>
    <property type="match status" value="1"/>
</dbReference>
<feature type="domain" description="Apple" evidence="7">
    <location>
        <begin position="14"/>
        <end position="93"/>
    </location>
</feature>
<evidence type="ECO:0000256" key="2">
    <source>
        <dbReference type="ARBA" id="ARBA00022729"/>
    </source>
</evidence>
<feature type="domain" description="EGF-like" evidence="6">
    <location>
        <begin position="129"/>
        <end position="169"/>
    </location>
</feature>
<dbReference type="InterPro" id="IPR052235">
    <property type="entry name" value="Nephronectin_domain"/>
</dbReference>
<keyword evidence="4" id="KW-1015">Disulfide bond</keyword>
<name>A0AAU9VPS1_9CNID</name>
<dbReference type="Gene3D" id="2.10.25.10">
    <property type="entry name" value="Laminin"/>
    <property type="match status" value="2"/>
</dbReference>
<feature type="domain" description="EGF-like" evidence="6">
    <location>
        <begin position="170"/>
        <end position="210"/>
    </location>
</feature>
<dbReference type="Pfam" id="PF12947">
    <property type="entry name" value="EGF_3"/>
    <property type="match status" value="2"/>
</dbReference>
<proteinExistence type="predicted"/>
<dbReference type="PROSITE" id="PS50948">
    <property type="entry name" value="PAN"/>
    <property type="match status" value="1"/>
</dbReference>
<organism evidence="8 9">
    <name type="scientific">Pocillopora meandrina</name>
    <dbReference type="NCBI Taxonomy" id="46732"/>
    <lineage>
        <taxon>Eukaryota</taxon>
        <taxon>Metazoa</taxon>
        <taxon>Cnidaria</taxon>
        <taxon>Anthozoa</taxon>
        <taxon>Hexacorallia</taxon>
        <taxon>Scleractinia</taxon>
        <taxon>Astrocoeniina</taxon>
        <taxon>Pocilloporidae</taxon>
        <taxon>Pocillopora</taxon>
    </lineage>
</organism>
<accession>A0AAU9VPS1</accession>
<evidence type="ECO:0000256" key="1">
    <source>
        <dbReference type="ARBA" id="ARBA00022536"/>
    </source>
</evidence>
<dbReference type="FunFam" id="2.10.25.10:FF:000038">
    <property type="entry name" value="Fibrillin 2"/>
    <property type="match status" value="1"/>
</dbReference>
<evidence type="ECO:0000313" key="9">
    <source>
        <dbReference type="Proteomes" id="UP001159428"/>
    </source>
</evidence>
<sequence length="415" mass="46262">MAKQSMDKIIENSCRILKFTEPMADNALRNHVIQLVQVNDKDQCELLCYLEQMCLSFNFGSGNCELSNSDHYQHPADLVSRIGFSYHPTAILCSGLLCPPASSCLPNHQGNLRCVCPADWANATNCERDADECSLGTHDCSADAYCKDTVGSFKCTCRTGFTGDGRICRTTNECVAENNSCHEDAVCTDTEDGYNCTCSHDMIGNGSLCLGFPFYWTLNGSDPFIRLYNGTTYKSIDGTTALYLDGHSYAETPALPIQTTSFSILCWMKVLSLPAYVINIYSDWSSPHQFRFGMIQDSLCANLRRDFPKSSNIVYFCGGHIHRNKWMHVAFTWSREGLLGRLYIDGFEEGKQRVLGSTINLDLNPTGHSVFDIGLKRDSSFQHTFHGFLKNLMVFDVAITGLEVKKIFTDGYTAA</sequence>
<evidence type="ECO:0000256" key="4">
    <source>
        <dbReference type="ARBA" id="ARBA00023157"/>
    </source>
</evidence>
<comment type="caution">
    <text evidence="5">Lacks conserved residue(s) required for the propagation of feature annotation.</text>
</comment>
<reference evidence="8 9" key="1">
    <citation type="submission" date="2022-05" db="EMBL/GenBank/DDBJ databases">
        <authorList>
            <consortium name="Genoscope - CEA"/>
            <person name="William W."/>
        </authorList>
    </citation>
    <scope>NUCLEOTIDE SEQUENCE [LARGE SCALE GENOMIC DNA]</scope>
</reference>
<dbReference type="InterPro" id="IPR018097">
    <property type="entry name" value="EGF_Ca-bd_CS"/>
</dbReference>